<dbReference type="Pfam" id="PF01266">
    <property type="entry name" value="DAO"/>
    <property type="match status" value="1"/>
</dbReference>
<gene>
    <name evidence="7" type="primary">solA</name>
    <name evidence="7" type="ORF">WIS52_28525</name>
</gene>
<keyword evidence="4 7" id="KW-0560">Oxidoreductase</keyword>
<keyword evidence="8" id="KW-1185">Reference proteome</keyword>
<evidence type="ECO:0000256" key="4">
    <source>
        <dbReference type="ARBA" id="ARBA00023002"/>
    </source>
</evidence>
<keyword evidence="2" id="KW-0285">Flavoprotein</keyword>
<dbReference type="InterPro" id="IPR006076">
    <property type="entry name" value="FAD-dep_OxRdtase"/>
</dbReference>
<evidence type="ECO:0000256" key="5">
    <source>
        <dbReference type="SAM" id="Phobius"/>
    </source>
</evidence>
<name>A0ABV1KIZ6_9PSEU</name>
<evidence type="ECO:0000256" key="3">
    <source>
        <dbReference type="ARBA" id="ARBA00022827"/>
    </source>
</evidence>
<organism evidence="7 8">
    <name type="scientific">Pseudonocardia nematodicida</name>
    <dbReference type="NCBI Taxonomy" id="1206997"/>
    <lineage>
        <taxon>Bacteria</taxon>
        <taxon>Bacillati</taxon>
        <taxon>Actinomycetota</taxon>
        <taxon>Actinomycetes</taxon>
        <taxon>Pseudonocardiales</taxon>
        <taxon>Pseudonocardiaceae</taxon>
        <taxon>Pseudonocardia</taxon>
    </lineage>
</organism>
<comment type="caution">
    <text evidence="7">The sequence shown here is derived from an EMBL/GenBank/DDBJ whole genome shotgun (WGS) entry which is preliminary data.</text>
</comment>
<reference evidence="7 8" key="1">
    <citation type="submission" date="2024-03" db="EMBL/GenBank/DDBJ databases">
        <title>Draft genome sequence of Pseudonocardia nematodicida JCM 31783.</title>
        <authorList>
            <person name="Butdee W."/>
            <person name="Duangmal K."/>
        </authorList>
    </citation>
    <scope>NUCLEOTIDE SEQUENCE [LARGE SCALE GENOMIC DNA]</scope>
    <source>
        <strain evidence="7 8">JCM 31783</strain>
    </source>
</reference>
<dbReference type="SUPFAM" id="SSF51905">
    <property type="entry name" value="FAD/NAD(P)-binding domain"/>
    <property type="match status" value="1"/>
</dbReference>
<dbReference type="NCBIfam" id="NF008425">
    <property type="entry name" value="PRK11259.1"/>
    <property type="match status" value="1"/>
</dbReference>
<keyword evidence="3" id="KW-0274">FAD</keyword>
<dbReference type="InterPro" id="IPR045170">
    <property type="entry name" value="MTOX"/>
</dbReference>
<dbReference type="EC" id="1.5.3.2" evidence="7"/>
<evidence type="ECO:0000313" key="7">
    <source>
        <dbReference type="EMBL" id="MEQ3554430.1"/>
    </source>
</evidence>
<dbReference type="GO" id="GO:0050131">
    <property type="term" value="F:N-methyl-L-amino-acid oxidase activity"/>
    <property type="evidence" value="ECO:0007669"/>
    <property type="project" value="UniProtKB-EC"/>
</dbReference>
<keyword evidence="5" id="KW-1133">Transmembrane helix</keyword>
<proteinExistence type="predicted"/>
<dbReference type="InterPro" id="IPR036188">
    <property type="entry name" value="FAD/NAD-bd_sf"/>
</dbReference>
<dbReference type="Gene3D" id="3.30.9.10">
    <property type="entry name" value="D-Amino Acid Oxidase, subunit A, domain 2"/>
    <property type="match status" value="1"/>
</dbReference>
<keyword evidence="5" id="KW-0472">Membrane</keyword>
<dbReference type="SUPFAM" id="SSF54373">
    <property type="entry name" value="FAD-linked reductases, C-terminal domain"/>
    <property type="match status" value="1"/>
</dbReference>
<evidence type="ECO:0000256" key="2">
    <source>
        <dbReference type="ARBA" id="ARBA00022630"/>
    </source>
</evidence>
<evidence type="ECO:0000259" key="6">
    <source>
        <dbReference type="Pfam" id="PF01266"/>
    </source>
</evidence>
<comment type="cofactor">
    <cofactor evidence="1">
        <name>FAD</name>
        <dbReference type="ChEBI" id="CHEBI:57692"/>
    </cofactor>
</comment>
<dbReference type="RefSeq" id="WP_349301497.1">
    <property type="nucleotide sequence ID" value="NZ_JBEDNQ010000014.1"/>
</dbReference>
<protein>
    <submittedName>
        <fullName evidence="7">N-methyl-L-tryptophan oxidase</fullName>
        <ecNumber evidence="7">1.5.3.2</ecNumber>
    </submittedName>
</protein>
<dbReference type="Gene3D" id="3.50.50.60">
    <property type="entry name" value="FAD/NAD(P)-binding domain"/>
    <property type="match status" value="1"/>
</dbReference>
<evidence type="ECO:0000313" key="8">
    <source>
        <dbReference type="Proteomes" id="UP001494902"/>
    </source>
</evidence>
<feature type="domain" description="FAD dependent oxidoreductase" evidence="6">
    <location>
        <begin position="7"/>
        <end position="369"/>
    </location>
</feature>
<feature type="transmembrane region" description="Helical" evidence="5">
    <location>
        <begin position="7"/>
        <end position="24"/>
    </location>
</feature>
<dbReference type="PANTHER" id="PTHR10961">
    <property type="entry name" value="PEROXISOMAL SARCOSINE OXIDASE"/>
    <property type="match status" value="1"/>
</dbReference>
<keyword evidence="5" id="KW-0812">Transmembrane</keyword>
<accession>A0ABV1KIZ6</accession>
<sequence>MTSRRKFVVVGCGGIGSAALYWLSRQHGGGGGLDGAVLGLDRHGLGHPHGASGDHSRIIRLAQHEDVYSRLAPAAYDTWREVERASGQTLVTETGGLVIEDVEARRGLDTGSRNIDGYLEVAARHGVPMQLLDADALIARWPQFRLSGTERAVYQERSGIVDAQRAVSTHIALARAHGGEFRENAPVRALHDAGSHIEVVLDDEVVHAEHVIVTADARTNEVLSGLHAIPLTVTQEQVTYYSTPNLAEFSPAHFPVFMWHGADNFYGFPVYGEVATKLGQHMGGHEVTADTRTYEPDPLRRKRASEFLAEHVPGFGGPELYTKTCLYTIPPDQHFVLDRLPGSPRVSVGVGAGHAYKFASLLGRILAELAEHGATRHAIDEFSLTRPALTDPEHRTSHHV</sequence>
<dbReference type="Proteomes" id="UP001494902">
    <property type="component" value="Unassembled WGS sequence"/>
</dbReference>
<evidence type="ECO:0000256" key="1">
    <source>
        <dbReference type="ARBA" id="ARBA00001974"/>
    </source>
</evidence>
<dbReference type="EMBL" id="JBEDNQ010000014">
    <property type="protein sequence ID" value="MEQ3554430.1"/>
    <property type="molecule type" value="Genomic_DNA"/>
</dbReference>
<dbReference type="PANTHER" id="PTHR10961:SF7">
    <property type="entry name" value="FAD DEPENDENT OXIDOREDUCTASE DOMAIN-CONTAINING PROTEIN"/>
    <property type="match status" value="1"/>
</dbReference>